<accession>A0A128A1P6</accession>
<proteinExistence type="predicted"/>
<dbReference type="EC" id="3.1.3.-" evidence="2"/>
<dbReference type="EMBL" id="LN890280">
    <property type="protein sequence ID" value="CUR51260.1"/>
    <property type="molecule type" value="Genomic_DNA"/>
</dbReference>
<gene>
    <name evidence="2" type="primary">sixA</name>
    <name evidence="2" type="ORF">NDEV_0495</name>
</gene>
<keyword evidence="3" id="KW-1185">Reference proteome</keyword>
<dbReference type="InterPro" id="IPR029033">
    <property type="entry name" value="His_PPase_superfam"/>
</dbReference>
<name>A0A128A1P6_9ARCH</name>
<sequence length="163" mass="17902">MDLLVLRHGEAGRGSALPGDSKRSLTAEGKQEVADLSNGIKSLDVKLDIVYTSPLLRAKQTAEIVAKSLKYKGKIEELDSLKPEGNKLEFYSTLSKLKQDSIVLVVGHEPYLSEMIGEAISQSGCRINLKKAGLARIKVISTLPKIKGELRWLLTPKHLKKIV</sequence>
<dbReference type="AlphaFoldDB" id="A0A128A1P6"/>
<dbReference type="CDD" id="cd07067">
    <property type="entry name" value="HP_PGM_like"/>
    <property type="match status" value="1"/>
</dbReference>
<dbReference type="Proteomes" id="UP000196239">
    <property type="component" value="Chromosome 1"/>
</dbReference>
<dbReference type="InterPro" id="IPR013078">
    <property type="entry name" value="His_Pase_superF_clade-1"/>
</dbReference>
<dbReference type="SUPFAM" id="SSF53254">
    <property type="entry name" value="Phosphoglycerate mutase-like"/>
    <property type="match status" value="1"/>
</dbReference>
<dbReference type="Gene3D" id="3.40.50.1240">
    <property type="entry name" value="Phosphoglycerate mutase-like"/>
    <property type="match status" value="1"/>
</dbReference>
<keyword evidence="2" id="KW-0378">Hydrolase</keyword>
<evidence type="ECO:0000313" key="2">
    <source>
        <dbReference type="EMBL" id="CUR51260.1"/>
    </source>
</evidence>
<dbReference type="SMART" id="SM00855">
    <property type="entry name" value="PGAM"/>
    <property type="match status" value="1"/>
</dbReference>
<evidence type="ECO:0000256" key="1">
    <source>
        <dbReference type="PIRSR" id="PIRSR613078-2"/>
    </source>
</evidence>
<dbReference type="GO" id="GO:0005737">
    <property type="term" value="C:cytoplasm"/>
    <property type="evidence" value="ECO:0007669"/>
    <property type="project" value="InterPro"/>
</dbReference>
<organism evidence="2 3">
    <name type="scientific">Nitrosotalea devaniterrae</name>
    <dbReference type="NCBI Taxonomy" id="1078905"/>
    <lineage>
        <taxon>Archaea</taxon>
        <taxon>Nitrososphaerota</taxon>
        <taxon>Nitrososphaeria</taxon>
        <taxon>Nitrosotaleales</taxon>
        <taxon>Nitrosotaleaceae</taxon>
        <taxon>Nitrosotalea</taxon>
    </lineage>
</organism>
<dbReference type="KEGG" id="ndv:NDEV_0495"/>
<dbReference type="InterPro" id="IPR004449">
    <property type="entry name" value="SixA"/>
</dbReference>
<dbReference type="GO" id="GO:0101006">
    <property type="term" value="F:protein histidine phosphatase activity"/>
    <property type="evidence" value="ECO:0007669"/>
    <property type="project" value="InterPro"/>
</dbReference>
<evidence type="ECO:0000313" key="3">
    <source>
        <dbReference type="Proteomes" id="UP000196239"/>
    </source>
</evidence>
<protein>
    <submittedName>
        <fullName evidence="2">Phosphohistidine phosphatase</fullName>
        <ecNumber evidence="2">3.1.3.-</ecNumber>
    </submittedName>
</protein>
<reference evidence="3" key="1">
    <citation type="submission" date="2015-10" db="EMBL/GenBank/DDBJ databases">
        <authorList>
            <person name="Lehtovirta-Morley L.E."/>
            <person name="Vieille C."/>
        </authorList>
    </citation>
    <scope>NUCLEOTIDE SEQUENCE [LARGE SCALE GENOMIC DNA]</scope>
</reference>
<dbReference type="NCBIfam" id="TIGR00249">
    <property type="entry name" value="sixA"/>
    <property type="match status" value="1"/>
</dbReference>
<dbReference type="Pfam" id="PF00300">
    <property type="entry name" value="His_Phos_1"/>
    <property type="match status" value="1"/>
</dbReference>
<feature type="binding site" evidence="1">
    <location>
        <position position="57"/>
    </location>
    <ligand>
        <name>substrate</name>
    </ligand>
</feature>